<keyword evidence="2" id="KW-0560">Oxidoreductase</keyword>
<evidence type="ECO:0000313" key="3">
    <source>
        <dbReference type="EMBL" id="MBB6335190.1"/>
    </source>
</evidence>
<dbReference type="EMBL" id="JACHMK010000001">
    <property type="protein sequence ID" value="MBB6335190.1"/>
    <property type="molecule type" value="Genomic_DNA"/>
</dbReference>
<dbReference type="AlphaFoldDB" id="A0A923E5V8"/>
<organism evidence="3 4">
    <name type="scientific">Schaalia hyovaginalis</name>
    <dbReference type="NCBI Taxonomy" id="29316"/>
    <lineage>
        <taxon>Bacteria</taxon>
        <taxon>Bacillati</taxon>
        <taxon>Actinomycetota</taxon>
        <taxon>Actinomycetes</taxon>
        <taxon>Actinomycetales</taxon>
        <taxon>Actinomycetaceae</taxon>
        <taxon>Schaalia</taxon>
    </lineage>
</organism>
<comment type="caution">
    <text evidence="3">The sequence shown here is derived from an EMBL/GenBank/DDBJ whole genome shotgun (WGS) entry which is preliminary data.</text>
</comment>
<protein>
    <submittedName>
        <fullName evidence="3">NAD(P)-dependent dehydrogenase (Short-subunit alcohol dehydrogenase family)</fullName>
    </submittedName>
</protein>
<evidence type="ECO:0000256" key="2">
    <source>
        <dbReference type="ARBA" id="ARBA00023002"/>
    </source>
</evidence>
<dbReference type="InterPro" id="IPR036291">
    <property type="entry name" value="NAD(P)-bd_dom_sf"/>
</dbReference>
<sequence length="275" mass="29751">MGKATANHLRWAGHRVIGIDLHYADITVDLSTKEGRDEAIAKIHEMSGGRLEGAALAAGLGPIPGREELIAKVNYWGVVELLEGIRDLLAEGIDSKVVVFSSNSTTTVPGLPKELIQAFNDRDLDRVLEVAKSTHSPATAIYAGSKTALAHWVRSTATKMEWAGSGIRLNALAPGAIRTPMIDKQLATPETAQAVLDFPVPVGGFGNPEDIAQWVIFMLSPAANFLCGSVIFLDGGTDAWFRANDYPGPIQPEDIGKYKERLAEYQAYRKERDGE</sequence>
<dbReference type="InterPro" id="IPR002347">
    <property type="entry name" value="SDR_fam"/>
</dbReference>
<dbReference type="Gene3D" id="3.40.50.720">
    <property type="entry name" value="NAD(P)-binding Rossmann-like Domain"/>
    <property type="match status" value="1"/>
</dbReference>
<accession>A0A923E5V8</accession>
<evidence type="ECO:0000313" key="4">
    <source>
        <dbReference type="Proteomes" id="UP000617426"/>
    </source>
</evidence>
<dbReference type="Proteomes" id="UP000617426">
    <property type="component" value="Unassembled WGS sequence"/>
</dbReference>
<proteinExistence type="inferred from homology"/>
<dbReference type="PRINTS" id="PR00081">
    <property type="entry name" value="GDHRDH"/>
</dbReference>
<dbReference type="RefSeq" id="WP_221437865.1">
    <property type="nucleotide sequence ID" value="NZ_JACHMK010000001.1"/>
</dbReference>
<dbReference type="GO" id="GO:0016491">
    <property type="term" value="F:oxidoreductase activity"/>
    <property type="evidence" value="ECO:0007669"/>
    <property type="project" value="UniProtKB-KW"/>
</dbReference>
<evidence type="ECO:0000256" key="1">
    <source>
        <dbReference type="ARBA" id="ARBA00006484"/>
    </source>
</evidence>
<dbReference type="PANTHER" id="PTHR24321">
    <property type="entry name" value="DEHYDROGENASES, SHORT CHAIN"/>
    <property type="match status" value="1"/>
</dbReference>
<reference evidence="3" key="1">
    <citation type="submission" date="2020-08" db="EMBL/GenBank/DDBJ databases">
        <title>Sequencing the genomes of 1000 actinobacteria strains.</title>
        <authorList>
            <person name="Klenk H.-P."/>
        </authorList>
    </citation>
    <scope>NUCLEOTIDE SEQUENCE</scope>
    <source>
        <strain evidence="3">DSM 10695</strain>
    </source>
</reference>
<dbReference type="SUPFAM" id="SSF51735">
    <property type="entry name" value="NAD(P)-binding Rossmann-fold domains"/>
    <property type="match status" value="1"/>
</dbReference>
<comment type="similarity">
    <text evidence="1">Belongs to the short-chain dehydrogenases/reductases (SDR) family.</text>
</comment>
<dbReference type="PANTHER" id="PTHR24321:SF8">
    <property type="entry name" value="ESTRADIOL 17-BETA-DEHYDROGENASE 8-RELATED"/>
    <property type="match status" value="1"/>
</dbReference>
<dbReference type="Pfam" id="PF13561">
    <property type="entry name" value="adh_short_C2"/>
    <property type="match status" value="1"/>
</dbReference>
<gene>
    <name evidence="3" type="ORF">HD592_001755</name>
</gene>
<keyword evidence="4" id="KW-1185">Reference proteome</keyword>
<name>A0A923E5V8_9ACTO</name>